<dbReference type="VEuPathDB" id="CryptoDB:GNI_058760"/>
<gene>
    <name evidence="3" type="ORF">GNI_058760</name>
</gene>
<name>A0A023B8M7_GRENI</name>
<keyword evidence="2 3" id="KW-0812">Transmembrane</keyword>
<dbReference type="AlphaFoldDB" id="A0A023B8M7"/>
<organism evidence="3 4">
    <name type="scientific">Gregarina niphandrodes</name>
    <name type="common">Septate eugregarine</name>
    <dbReference type="NCBI Taxonomy" id="110365"/>
    <lineage>
        <taxon>Eukaryota</taxon>
        <taxon>Sar</taxon>
        <taxon>Alveolata</taxon>
        <taxon>Apicomplexa</taxon>
        <taxon>Conoidasida</taxon>
        <taxon>Gregarinasina</taxon>
        <taxon>Eugregarinorida</taxon>
        <taxon>Gregarinidae</taxon>
        <taxon>Gregarina</taxon>
    </lineage>
</organism>
<evidence type="ECO:0000313" key="4">
    <source>
        <dbReference type="Proteomes" id="UP000019763"/>
    </source>
</evidence>
<feature type="transmembrane region" description="Helical" evidence="2">
    <location>
        <begin position="131"/>
        <end position="150"/>
    </location>
</feature>
<feature type="transmembrane region" description="Helical" evidence="2">
    <location>
        <begin position="162"/>
        <end position="182"/>
    </location>
</feature>
<sequence length="326" mass="35911">MPSMKKAVEADAARANDEDKGRQRKTKQSGSPKVAAGSPKVAAGSPKVAAGSPKVTAGSPEVTAGSPEVTAGSPEVAANQIVEFKKLCYDVRASSVYNEQDVVHALKEAAAELIGNAKESGTYFVRESYRLSNYMIVFGWIAIASGLYCFRLQYNKENKKTIALTAALYWVVAVSFFIIDFACTDKLVSAFRLSKKKTDYKSNAIYLHYEPEQAMVRWVTTNQFSYISSLKGGITRCFRLKSVPYIRGLLYVLEKIQPHSAAKFNVGKRRQQAIELPKGMDPVDISKSVISVLESGVVPINKKTDDKEQVGILLERDVTHYFDDQG</sequence>
<evidence type="ECO:0000256" key="2">
    <source>
        <dbReference type="SAM" id="Phobius"/>
    </source>
</evidence>
<accession>A0A023B8M7</accession>
<evidence type="ECO:0000256" key="1">
    <source>
        <dbReference type="SAM" id="MobiDB-lite"/>
    </source>
</evidence>
<reference evidence="3" key="1">
    <citation type="submission" date="2013-12" db="EMBL/GenBank/DDBJ databases">
        <authorList>
            <person name="Omoto C.K."/>
            <person name="Sibley D."/>
            <person name="Venepally P."/>
            <person name="Hadjithomas M."/>
            <person name="Karamycheva S."/>
            <person name="Brunk B."/>
            <person name="Roos D."/>
            <person name="Caler E."/>
            <person name="Lorenzi H."/>
        </authorList>
    </citation>
    <scope>NUCLEOTIDE SEQUENCE</scope>
</reference>
<dbReference type="GeneID" id="22912149"/>
<keyword evidence="2" id="KW-1133">Transmembrane helix</keyword>
<dbReference type="EMBL" id="AFNH02000447">
    <property type="protein sequence ID" value="EZG69285.1"/>
    <property type="molecule type" value="Genomic_DNA"/>
</dbReference>
<feature type="region of interest" description="Disordered" evidence="1">
    <location>
        <begin position="1"/>
        <end position="71"/>
    </location>
</feature>
<dbReference type="Proteomes" id="UP000019763">
    <property type="component" value="Unassembled WGS sequence"/>
</dbReference>
<comment type="caution">
    <text evidence="3">The sequence shown here is derived from an EMBL/GenBank/DDBJ whole genome shotgun (WGS) entry which is preliminary data.</text>
</comment>
<feature type="compositionally biased region" description="Basic and acidic residues" evidence="1">
    <location>
        <begin position="1"/>
        <end position="21"/>
    </location>
</feature>
<evidence type="ECO:0000313" key="3">
    <source>
        <dbReference type="EMBL" id="EZG69285.1"/>
    </source>
</evidence>
<proteinExistence type="predicted"/>
<keyword evidence="4" id="KW-1185">Reference proteome</keyword>
<dbReference type="RefSeq" id="XP_011134448.1">
    <property type="nucleotide sequence ID" value="XM_011136146.1"/>
</dbReference>
<dbReference type="OrthoDB" id="9222538at2759"/>
<protein>
    <submittedName>
        <fullName evidence="3">Transmembrane protein</fullName>
    </submittedName>
</protein>
<keyword evidence="2" id="KW-0472">Membrane</keyword>